<dbReference type="Gene3D" id="3.40.50.720">
    <property type="entry name" value="NAD(P)-binding Rossmann-like Domain"/>
    <property type="match status" value="1"/>
</dbReference>
<comment type="similarity">
    <text evidence="1 4">Belongs to the pyrroline-5-carboxylate reductase family.</text>
</comment>
<evidence type="ECO:0000259" key="7">
    <source>
        <dbReference type="Pfam" id="PF14748"/>
    </source>
</evidence>
<dbReference type="PIRSF" id="PIRSF000193">
    <property type="entry name" value="Pyrrol-5-carb_rd"/>
    <property type="match status" value="1"/>
</dbReference>
<name>A0A101HK62_9BACT</name>
<feature type="binding site" evidence="5">
    <location>
        <begin position="58"/>
        <end position="61"/>
    </location>
    <ligand>
        <name>NADP(+)</name>
        <dbReference type="ChEBI" id="CHEBI:58349"/>
    </ligand>
</feature>
<evidence type="ECO:0000256" key="4">
    <source>
        <dbReference type="HAMAP-Rule" id="MF_01925"/>
    </source>
</evidence>
<dbReference type="EMBL" id="LGGN01000046">
    <property type="protein sequence ID" value="KUK78319.1"/>
    <property type="molecule type" value="Genomic_DNA"/>
</dbReference>
<dbReference type="GO" id="GO:0055129">
    <property type="term" value="P:L-proline biosynthetic process"/>
    <property type="evidence" value="ECO:0007669"/>
    <property type="project" value="UniProtKB-UniRule"/>
</dbReference>
<accession>A0A101HK62</accession>
<dbReference type="Pfam" id="PF03807">
    <property type="entry name" value="F420_oxidored"/>
    <property type="match status" value="1"/>
</dbReference>
<evidence type="ECO:0000256" key="3">
    <source>
        <dbReference type="ARBA" id="ARBA00023002"/>
    </source>
</evidence>
<comment type="subcellular location">
    <subcellularLocation>
        <location evidence="4">Cytoplasm</location>
    </subcellularLocation>
</comment>
<evidence type="ECO:0000256" key="5">
    <source>
        <dbReference type="PIRSR" id="PIRSR000193-1"/>
    </source>
</evidence>
<keyword evidence="4" id="KW-0963">Cytoplasm</keyword>
<comment type="function">
    <text evidence="4">Catalyzes the reduction of 1-pyrroline-5-carboxylate (PCA) to L-proline.</text>
</comment>
<feature type="domain" description="Pyrroline-5-carboxylate reductase dimerisation" evidence="7">
    <location>
        <begin position="149"/>
        <end position="255"/>
    </location>
</feature>
<organism evidence="8 9">
    <name type="scientific">Proteiniphilum acetatigenes</name>
    <dbReference type="NCBI Taxonomy" id="294710"/>
    <lineage>
        <taxon>Bacteria</taxon>
        <taxon>Pseudomonadati</taxon>
        <taxon>Bacteroidota</taxon>
        <taxon>Bacteroidia</taxon>
        <taxon>Bacteroidales</taxon>
        <taxon>Dysgonomonadaceae</taxon>
        <taxon>Proteiniphilum</taxon>
    </lineage>
</organism>
<dbReference type="Proteomes" id="UP000053860">
    <property type="component" value="Unassembled WGS sequence"/>
</dbReference>
<keyword evidence="2 4" id="KW-0521">NADP</keyword>
<dbReference type="InterPro" id="IPR008927">
    <property type="entry name" value="6-PGluconate_DH-like_C_sf"/>
</dbReference>
<dbReference type="PANTHER" id="PTHR11645">
    <property type="entry name" value="PYRROLINE-5-CARBOXYLATE REDUCTASE"/>
    <property type="match status" value="1"/>
</dbReference>
<dbReference type="InterPro" id="IPR036291">
    <property type="entry name" value="NAD(P)-bd_dom_sf"/>
</dbReference>
<protein>
    <recommendedName>
        <fullName evidence="4">Pyrroline-5-carboxylate reductase</fullName>
        <shortName evidence="4">P5C reductase</shortName>
        <shortName evidence="4">P5CR</shortName>
        <ecNumber evidence="4">1.5.1.2</ecNumber>
    </recommendedName>
    <alternativeName>
        <fullName evidence="4">PCA reductase</fullName>
    </alternativeName>
</protein>
<comment type="caution">
    <text evidence="8">The sequence shown here is derived from an EMBL/GenBank/DDBJ whole genome shotgun (WGS) entry which is preliminary data.</text>
</comment>
<dbReference type="InterPro" id="IPR000304">
    <property type="entry name" value="Pyrroline-COOH_reductase"/>
</dbReference>
<dbReference type="SUPFAM" id="SSF48179">
    <property type="entry name" value="6-phosphogluconate dehydrogenase C-terminal domain-like"/>
    <property type="match status" value="1"/>
</dbReference>
<comment type="catalytic activity">
    <reaction evidence="4">
        <text>L-proline + NADP(+) = (S)-1-pyrroline-5-carboxylate + NADPH + 2 H(+)</text>
        <dbReference type="Rhea" id="RHEA:14109"/>
        <dbReference type="ChEBI" id="CHEBI:15378"/>
        <dbReference type="ChEBI" id="CHEBI:17388"/>
        <dbReference type="ChEBI" id="CHEBI:57783"/>
        <dbReference type="ChEBI" id="CHEBI:58349"/>
        <dbReference type="ChEBI" id="CHEBI:60039"/>
        <dbReference type="EC" id="1.5.1.2"/>
    </reaction>
</comment>
<dbReference type="GO" id="GO:0005737">
    <property type="term" value="C:cytoplasm"/>
    <property type="evidence" value="ECO:0007669"/>
    <property type="project" value="UniProtKB-SubCell"/>
</dbReference>
<dbReference type="AlphaFoldDB" id="A0A101HK62"/>
<evidence type="ECO:0000313" key="9">
    <source>
        <dbReference type="Proteomes" id="UP000053860"/>
    </source>
</evidence>
<feature type="domain" description="Pyrroline-5-carboxylate reductase catalytic N-terminal" evidence="6">
    <location>
        <begin position="4"/>
        <end position="87"/>
    </location>
</feature>
<dbReference type="PATRIC" id="fig|294710.3.peg.628"/>
<keyword evidence="4" id="KW-0641">Proline biosynthesis</keyword>
<feature type="binding site" evidence="5">
    <location>
        <begin position="6"/>
        <end position="11"/>
    </location>
    <ligand>
        <name>NADP(+)</name>
        <dbReference type="ChEBI" id="CHEBI:58349"/>
    </ligand>
</feature>
<keyword evidence="4" id="KW-0028">Amino-acid biosynthesis</keyword>
<sequence length="260" mass="29192">MKHGFIGFGNLARAIYEGLKEEEGMTFAYFARSRKEVPISFYEKLEQLVDFSDVLWLAVKPQDLGGILAQLKKCNREGKTIVSPVAGKSIAYIERYLGKEQLVVRIMPNLAMAYRMSVTAFTANRPADEKAREIFTLLGKLGKAVELEESGFDLFTSVFGSGPAFILAFIQIFKDKMQEFNLPGPLLDELLLELTRGTTRYFTENQQAHSIEELIRNITSKGGTTQAGLEYFRTHKIGKHFEGVLDAARSRSEEMSRNGG</sequence>
<evidence type="ECO:0000256" key="1">
    <source>
        <dbReference type="ARBA" id="ARBA00005525"/>
    </source>
</evidence>
<dbReference type="HAMAP" id="MF_01925">
    <property type="entry name" value="P5C_reductase"/>
    <property type="match status" value="1"/>
</dbReference>
<dbReference type="PANTHER" id="PTHR11645:SF0">
    <property type="entry name" value="PYRROLINE-5-CARBOXYLATE REDUCTASE 3"/>
    <property type="match status" value="1"/>
</dbReference>
<dbReference type="InterPro" id="IPR029036">
    <property type="entry name" value="P5CR_dimer"/>
</dbReference>
<comment type="pathway">
    <text evidence="4">Amino-acid biosynthesis; L-proline biosynthesis; L-proline from L-glutamate 5-semialdehyde: step 1/1.</text>
</comment>
<dbReference type="Gene3D" id="1.10.3730.10">
    <property type="entry name" value="ProC C-terminal domain-like"/>
    <property type="match status" value="1"/>
</dbReference>
<dbReference type="SUPFAM" id="SSF51735">
    <property type="entry name" value="NAD(P)-binding Rossmann-fold domains"/>
    <property type="match status" value="1"/>
</dbReference>
<dbReference type="EC" id="1.5.1.2" evidence="4"/>
<evidence type="ECO:0000259" key="6">
    <source>
        <dbReference type="Pfam" id="PF03807"/>
    </source>
</evidence>
<dbReference type="GO" id="GO:0004735">
    <property type="term" value="F:pyrroline-5-carboxylate reductase activity"/>
    <property type="evidence" value="ECO:0007669"/>
    <property type="project" value="UniProtKB-UniRule"/>
</dbReference>
<dbReference type="Pfam" id="PF14748">
    <property type="entry name" value="P5CR_dimer"/>
    <property type="match status" value="1"/>
</dbReference>
<comment type="catalytic activity">
    <reaction evidence="4">
        <text>L-proline + NAD(+) = (S)-1-pyrroline-5-carboxylate + NADH + 2 H(+)</text>
        <dbReference type="Rhea" id="RHEA:14105"/>
        <dbReference type="ChEBI" id="CHEBI:15378"/>
        <dbReference type="ChEBI" id="CHEBI:17388"/>
        <dbReference type="ChEBI" id="CHEBI:57540"/>
        <dbReference type="ChEBI" id="CHEBI:57945"/>
        <dbReference type="ChEBI" id="CHEBI:60039"/>
        <dbReference type="EC" id="1.5.1.2"/>
    </reaction>
</comment>
<keyword evidence="3 4" id="KW-0560">Oxidoreductase</keyword>
<reference evidence="9" key="1">
    <citation type="journal article" date="2015" name="MBio">
        <title>Genome-Resolved Metagenomic Analysis Reveals Roles for Candidate Phyla and Other Microbial Community Members in Biogeochemical Transformations in Oil Reservoirs.</title>
        <authorList>
            <person name="Hu P."/>
            <person name="Tom L."/>
            <person name="Singh A."/>
            <person name="Thomas B.C."/>
            <person name="Baker B.J."/>
            <person name="Piceno Y.M."/>
            <person name="Andersen G.L."/>
            <person name="Banfield J.F."/>
        </authorList>
    </citation>
    <scope>NUCLEOTIDE SEQUENCE [LARGE SCALE GENOMIC DNA]</scope>
</reference>
<evidence type="ECO:0000313" key="8">
    <source>
        <dbReference type="EMBL" id="KUK78319.1"/>
    </source>
</evidence>
<evidence type="ECO:0000256" key="2">
    <source>
        <dbReference type="ARBA" id="ARBA00022857"/>
    </source>
</evidence>
<dbReference type="InterPro" id="IPR028939">
    <property type="entry name" value="P5C_Rdtase_cat_N"/>
</dbReference>
<gene>
    <name evidence="4" type="primary">proC</name>
    <name evidence="8" type="ORF">XD92_0390</name>
</gene>
<dbReference type="UniPathway" id="UPA00098">
    <property type="reaction ID" value="UER00361"/>
</dbReference>
<proteinExistence type="inferred from homology"/>